<gene>
    <name evidence="14" type="ORF">GCM10009811_09170</name>
</gene>
<comment type="similarity">
    <text evidence="3">Belongs to the peptidase M50B family.</text>
</comment>
<evidence type="ECO:0000256" key="6">
    <source>
        <dbReference type="ARBA" id="ARBA00022723"/>
    </source>
</evidence>
<keyword evidence="15" id="KW-1185">Reference proteome</keyword>
<evidence type="ECO:0000256" key="9">
    <source>
        <dbReference type="ARBA" id="ARBA00022989"/>
    </source>
</evidence>
<evidence type="ECO:0000256" key="3">
    <source>
        <dbReference type="ARBA" id="ARBA00007931"/>
    </source>
</evidence>
<evidence type="ECO:0000313" key="15">
    <source>
        <dbReference type="Proteomes" id="UP001499938"/>
    </source>
</evidence>
<keyword evidence="6" id="KW-0479">Metal-binding</keyword>
<evidence type="ECO:0000313" key="14">
    <source>
        <dbReference type="EMBL" id="GAA1786256.1"/>
    </source>
</evidence>
<feature type="transmembrane region" description="Helical" evidence="12">
    <location>
        <begin position="137"/>
        <end position="159"/>
    </location>
</feature>
<keyword evidence="11 12" id="KW-0472">Membrane</keyword>
<sequence>MSTPAPSPPAPGIKVATIAGVPVYIGRSWGILALIIVALIGPDLQPTLGGQAYLVAIGYALLLLIAVMVHEGAHALGARSFGFPVHRVVADLWGGHTALDVTRSTPGRSAIVAVVGPLSNLALAAVGYGIAPLFEPGIAHGLARIFGLLNLLLAGFNMLPGLPLDGGQIVESLVWKITGDRHRGRVIAGYCGIAVTLGVLYWFIARPVLAGQTPSMFSLGWALLIGWFLWQGARHAISAGQVGGALERVRVADVLTPVAPVRYDAALSELPGGAPPVVVDGTGMPLALVDPEALASVPRESAPHTPISAVSRPQPAGWVVEADPNAGVAALFAPMNAVGTGLLAITHQGRLIGVVTAASINASLDAHT</sequence>
<feature type="transmembrane region" description="Helical" evidence="12">
    <location>
        <begin position="110"/>
        <end position="131"/>
    </location>
</feature>
<evidence type="ECO:0000256" key="5">
    <source>
        <dbReference type="ARBA" id="ARBA00022692"/>
    </source>
</evidence>
<dbReference type="RefSeq" id="WP_344081957.1">
    <property type="nucleotide sequence ID" value="NZ_BAAAPO010000015.1"/>
</dbReference>
<evidence type="ECO:0000256" key="1">
    <source>
        <dbReference type="ARBA" id="ARBA00001947"/>
    </source>
</evidence>
<keyword evidence="7" id="KW-0378">Hydrolase</keyword>
<keyword evidence="5 12" id="KW-0812">Transmembrane</keyword>
<keyword evidence="4" id="KW-0645">Protease</keyword>
<feature type="transmembrane region" description="Helical" evidence="12">
    <location>
        <begin position="186"/>
        <end position="204"/>
    </location>
</feature>
<feature type="domain" description="Peptidase M50" evidence="13">
    <location>
        <begin position="143"/>
        <end position="197"/>
    </location>
</feature>
<reference evidence="14 15" key="1">
    <citation type="journal article" date="2019" name="Int. J. Syst. Evol. Microbiol.">
        <title>The Global Catalogue of Microorganisms (GCM) 10K type strain sequencing project: providing services to taxonomists for standard genome sequencing and annotation.</title>
        <authorList>
            <consortium name="The Broad Institute Genomics Platform"/>
            <consortium name="The Broad Institute Genome Sequencing Center for Infectious Disease"/>
            <person name="Wu L."/>
            <person name="Ma J."/>
        </authorList>
    </citation>
    <scope>NUCLEOTIDE SEQUENCE [LARGE SCALE GENOMIC DNA]</scope>
    <source>
        <strain evidence="14 15">JCM 15592</strain>
    </source>
</reference>
<dbReference type="PANTHER" id="PTHR39188:SF3">
    <property type="entry name" value="STAGE IV SPORULATION PROTEIN FB"/>
    <property type="match status" value="1"/>
</dbReference>
<dbReference type="EMBL" id="BAAAPO010000015">
    <property type="protein sequence ID" value="GAA1786256.1"/>
    <property type="molecule type" value="Genomic_DNA"/>
</dbReference>
<dbReference type="Proteomes" id="UP001499938">
    <property type="component" value="Unassembled WGS sequence"/>
</dbReference>
<keyword evidence="9 12" id="KW-1133">Transmembrane helix</keyword>
<evidence type="ECO:0000256" key="12">
    <source>
        <dbReference type="SAM" id="Phobius"/>
    </source>
</evidence>
<feature type="transmembrane region" description="Helical" evidence="12">
    <location>
        <begin position="210"/>
        <end position="230"/>
    </location>
</feature>
<comment type="cofactor">
    <cofactor evidence="1">
        <name>Zn(2+)</name>
        <dbReference type="ChEBI" id="CHEBI:29105"/>
    </cofactor>
</comment>
<comment type="subcellular location">
    <subcellularLocation>
        <location evidence="2">Membrane</location>
        <topology evidence="2">Multi-pass membrane protein</topology>
    </subcellularLocation>
</comment>
<evidence type="ECO:0000256" key="8">
    <source>
        <dbReference type="ARBA" id="ARBA00022833"/>
    </source>
</evidence>
<organism evidence="14 15">
    <name type="scientific">Nostocoides veronense</name>
    <dbReference type="NCBI Taxonomy" id="330836"/>
    <lineage>
        <taxon>Bacteria</taxon>
        <taxon>Bacillati</taxon>
        <taxon>Actinomycetota</taxon>
        <taxon>Actinomycetes</taxon>
        <taxon>Micrococcales</taxon>
        <taxon>Intrasporangiaceae</taxon>
        <taxon>Nostocoides</taxon>
    </lineage>
</organism>
<comment type="caution">
    <text evidence="14">The sequence shown here is derived from an EMBL/GenBank/DDBJ whole genome shotgun (WGS) entry which is preliminary data.</text>
</comment>
<protein>
    <recommendedName>
        <fullName evidence="13">Peptidase M50 domain-containing protein</fullName>
    </recommendedName>
</protein>
<feature type="transmembrane region" description="Helical" evidence="12">
    <location>
        <begin position="21"/>
        <end position="40"/>
    </location>
</feature>
<evidence type="ECO:0000256" key="2">
    <source>
        <dbReference type="ARBA" id="ARBA00004141"/>
    </source>
</evidence>
<evidence type="ECO:0000256" key="11">
    <source>
        <dbReference type="ARBA" id="ARBA00023136"/>
    </source>
</evidence>
<accession>A0ABN2LFB6</accession>
<feature type="transmembrane region" description="Helical" evidence="12">
    <location>
        <begin position="52"/>
        <end position="69"/>
    </location>
</feature>
<evidence type="ECO:0000256" key="10">
    <source>
        <dbReference type="ARBA" id="ARBA00023049"/>
    </source>
</evidence>
<proteinExistence type="inferred from homology"/>
<keyword evidence="10" id="KW-0482">Metalloprotease</keyword>
<name>A0ABN2LFB6_9MICO</name>
<evidence type="ECO:0000256" key="7">
    <source>
        <dbReference type="ARBA" id="ARBA00022801"/>
    </source>
</evidence>
<keyword evidence="8" id="KW-0862">Zinc</keyword>
<dbReference type="Pfam" id="PF02163">
    <property type="entry name" value="Peptidase_M50"/>
    <property type="match status" value="1"/>
</dbReference>
<dbReference type="PANTHER" id="PTHR39188">
    <property type="entry name" value="MEMBRANE-ASSOCIATED ZINC METALLOPROTEASE M50B"/>
    <property type="match status" value="1"/>
</dbReference>
<evidence type="ECO:0000259" key="13">
    <source>
        <dbReference type="Pfam" id="PF02163"/>
    </source>
</evidence>
<dbReference type="InterPro" id="IPR008915">
    <property type="entry name" value="Peptidase_M50"/>
</dbReference>
<evidence type="ECO:0000256" key="4">
    <source>
        <dbReference type="ARBA" id="ARBA00022670"/>
    </source>
</evidence>